<comment type="caution">
    <text evidence="2">The sequence shown here is derived from an EMBL/GenBank/DDBJ whole genome shotgun (WGS) entry which is preliminary data.</text>
</comment>
<protein>
    <submittedName>
        <fullName evidence="2">Uncharacterized protein</fullName>
    </submittedName>
</protein>
<sequence length="78" mass="8638">MPKGLAAFVLLLMIVSMSHDRYPAAGGEARALSLKQVNSKEFYATLGLECKCCDGEGECRSSWKSSCTKLQCKPWRSY</sequence>
<feature type="signal peptide" evidence="1">
    <location>
        <begin position="1"/>
        <end position="20"/>
    </location>
</feature>
<organism evidence="2 3">
    <name type="scientific">Hevea brasiliensis</name>
    <name type="common">Para rubber tree</name>
    <name type="synonym">Siphonia brasiliensis</name>
    <dbReference type="NCBI Taxonomy" id="3981"/>
    <lineage>
        <taxon>Eukaryota</taxon>
        <taxon>Viridiplantae</taxon>
        <taxon>Streptophyta</taxon>
        <taxon>Embryophyta</taxon>
        <taxon>Tracheophyta</taxon>
        <taxon>Spermatophyta</taxon>
        <taxon>Magnoliopsida</taxon>
        <taxon>eudicotyledons</taxon>
        <taxon>Gunneridae</taxon>
        <taxon>Pentapetalae</taxon>
        <taxon>rosids</taxon>
        <taxon>fabids</taxon>
        <taxon>Malpighiales</taxon>
        <taxon>Euphorbiaceae</taxon>
        <taxon>Crotonoideae</taxon>
        <taxon>Micrandreae</taxon>
        <taxon>Hevea</taxon>
    </lineage>
</organism>
<evidence type="ECO:0000256" key="1">
    <source>
        <dbReference type="SAM" id="SignalP"/>
    </source>
</evidence>
<dbReference type="PANTHER" id="PTHR37078:SF4">
    <property type="entry name" value="PROTEIN, PUTATIVE-RELATED"/>
    <property type="match status" value="1"/>
</dbReference>
<proteinExistence type="predicted"/>
<dbReference type="PANTHER" id="PTHR37078">
    <property type="entry name" value="NODULE CYSTEINE-RICH (NCR) SECRETED PEPTIDE"/>
    <property type="match status" value="1"/>
</dbReference>
<dbReference type="EMBL" id="JARPOI010000014">
    <property type="protein sequence ID" value="KAJ9160216.1"/>
    <property type="molecule type" value="Genomic_DNA"/>
</dbReference>
<gene>
    <name evidence="2" type="ORF">P3X46_025637</name>
</gene>
<feature type="chain" id="PRO_5046143469" evidence="1">
    <location>
        <begin position="21"/>
        <end position="78"/>
    </location>
</feature>
<keyword evidence="3" id="KW-1185">Reference proteome</keyword>
<evidence type="ECO:0000313" key="2">
    <source>
        <dbReference type="EMBL" id="KAJ9160216.1"/>
    </source>
</evidence>
<name>A0ABQ9L9Q7_HEVBR</name>
<keyword evidence="1" id="KW-0732">Signal</keyword>
<evidence type="ECO:0000313" key="3">
    <source>
        <dbReference type="Proteomes" id="UP001174677"/>
    </source>
</evidence>
<accession>A0ABQ9L9Q7</accession>
<dbReference type="Proteomes" id="UP001174677">
    <property type="component" value="Chromosome 14"/>
</dbReference>
<reference evidence="2" key="1">
    <citation type="journal article" date="2023" name="Plant Biotechnol. J.">
        <title>Chromosome-level wild Hevea brasiliensis genome provides new tools for genomic-assisted breeding and valuable loci to elevate rubber yield.</title>
        <authorList>
            <person name="Cheng H."/>
            <person name="Song X."/>
            <person name="Hu Y."/>
            <person name="Wu T."/>
            <person name="Yang Q."/>
            <person name="An Z."/>
            <person name="Feng S."/>
            <person name="Deng Z."/>
            <person name="Wu W."/>
            <person name="Zeng X."/>
            <person name="Tu M."/>
            <person name="Wang X."/>
            <person name="Huang H."/>
        </authorList>
    </citation>
    <scope>NUCLEOTIDE SEQUENCE</scope>
    <source>
        <strain evidence="2">MT/VB/25A 57/8</strain>
    </source>
</reference>